<evidence type="ECO:0000313" key="3">
    <source>
        <dbReference type="EMBL" id="SVB34348.1"/>
    </source>
</evidence>
<feature type="transmembrane region" description="Helical" evidence="1">
    <location>
        <begin position="175"/>
        <end position="195"/>
    </location>
</feature>
<feature type="transmembrane region" description="Helical" evidence="1">
    <location>
        <begin position="142"/>
        <end position="163"/>
    </location>
</feature>
<dbReference type="Gene3D" id="1.20.1250.20">
    <property type="entry name" value="MFS general substrate transporter like domains"/>
    <property type="match status" value="2"/>
</dbReference>
<proteinExistence type="predicted"/>
<dbReference type="PANTHER" id="PTHR11360:SF308">
    <property type="entry name" value="BLL3089 PROTEIN"/>
    <property type="match status" value="1"/>
</dbReference>
<dbReference type="InterPro" id="IPR036259">
    <property type="entry name" value="MFS_trans_sf"/>
</dbReference>
<evidence type="ECO:0000256" key="1">
    <source>
        <dbReference type="SAM" id="Phobius"/>
    </source>
</evidence>
<reference evidence="3" key="1">
    <citation type="submission" date="2018-05" db="EMBL/GenBank/DDBJ databases">
        <authorList>
            <person name="Lanie J.A."/>
            <person name="Ng W.-L."/>
            <person name="Kazmierczak K.M."/>
            <person name="Andrzejewski T.M."/>
            <person name="Davidsen T.M."/>
            <person name="Wayne K.J."/>
            <person name="Tettelin H."/>
            <person name="Glass J.I."/>
            <person name="Rusch D."/>
            <person name="Podicherti R."/>
            <person name="Tsui H.-C.T."/>
            <person name="Winkler M.E."/>
        </authorList>
    </citation>
    <scope>NUCLEOTIDE SEQUENCE</scope>
</reference>
<feature type="transmembrane region" description="Helical" evidence="1">
    <location>
        <begin position="39"/>
        <end position="59"/>
    </location>
</feature>
<feature type="transmembrane region" description="Helical" evidence="1">
    <location>
        <begin position="99"/>
        <end position="121"/>
    </location>
</feature>
<dbReference type="SUPFAM" id="SSF103473">
    <property type="entry name" value="MFS general substrate transporter"/>
    <property type="match status" value="1"/>
</dbReference>
<feature type="transmembrane region" description="Helical" evidence="1">
    <location>
        <begin position="269"/>
        <end position="288"/>
    </location>
</feature>
<gene>
    <name evidence="3" type="ORF">METZ01_LOCUS187202</name>
</gene>
<accession>A0A382D7D8</accession>
<dbReference type="EMBL" id="UINC01038002">
    <property type="protein sequence ID" value="SVB34348.1"/>
    <property type="molecule type" value="Genomic_DNA"/>
</dbReference>
<keyword evidence="1" id="KW-1133">Transmembrane helix</keyword>
<dbReference type="PANTHER" id="PTHR11360">
    <property type="entry name" value="MONOCARBOXYLATE TRANSPORTER"/>
    <property type="match status" value="1"/>
</dbReference>
<feature type="non-terminal residue" evidence="3">
    <location>
        <position position="406"/>
    </location>
</feature>
<feature type="transmembrane region" description="Helical" evidence="1">
    <location>
        <begin position="66"/>
        <end position="87"/>
    </location>
</feature>
<evidence type="ECO:0000259" key="2">
    <source>
        <dbReference type="PROSITE" id="PS50850"/>
    </source>
</evidence>
<feature type="transmembrane region" description="Helical" evidence="1">
    <location>
        <begin position="325"/>
        <end position="347"/>
    </location>
</feature>
<dbReference type="PROSITE" id="PS50850">
    <property type="entry name" value="MFS"/>
    <property type="match status" value="1"/>
</dbReference>
<sequence length="406" mass="44044">MAASTFGLLASIPGQTMGVGVFSEYLISKTGLNRIELSFAYMMGTILSSLILPFAGKLLDRIGARMMILATGIGLGAALLFFAQTVTLINTLSPVFSEFLPHSFLALMIMTLAFMLLRQFGQGIMAMVSRNVLAKWFDAKRGLVTGISGIFVSFGFSAAPLVINILINRFGFLDTILLLSAICGFGMALVGWLFFRDHPEECGLFMDGSTKAKASEHATTPERDSTLSDAVRSYNFWIFCLGMCSSSLIVTGFTFHIDSIAQTSGLSRTEAYSIFLPMSLVSVVSYFLSGWASDRMSLKYLLITLLASLSIGCLGMLAFETQWSRIIVIICFGVQGGLWGCLSLVTWPRFYGRKHLGAISGLFMSCQVFASAIGPPIFGASEYFTGNYHNAAWAMAVLNMVLLIGS</sequence>
<feature type="transmembrane region" description="Helical" evidence="1">
    <location>
        <begin position="359"/>
        <end position="381"/>
    </location>
</feature>
<organism evidence="3">
    <name type="scientific">marine metagenome</name>
    <dbReference type="NCBI Taxonomy" id="408172"/>
    <lineage>
        <taxon>unclassified sequences</taxon>
        <taxon>metagenomes</taxon>
        <taxon>ecological metagenomes</taxon>
    </lineage>
</organism>
<dbReference type="InterPro" id="IPR050327">
    <property type="entry name" value="Proton-linked_MCT"/>
</dbReference>
<dbReference type="AlphaFoldDB" id="A0A382D7D8"/>
<protein>
    <recommendedName>
        <fullName evidence="2">Major facilitator superfamily (MFS) profile domain-containing protein</fullName>
    </recommendedName>
</protein>
<keyword evidence="1" id="KW-0812">Transmembrane</keyword>
<name>A0A382D7D8_9ZZZZ</name>
<dbReference type="InterPro" id="IPR011701">
    <property type="entry name" value="MFS"/>
</dbReference>
<feature type="transmembrane region" description="Helical" evidence="1">
    <location>
        <begin position="236"/>
        <end position="257"/>
    </location>
</feature>
<dbReference type="Pfam" id="PF07690">
    <property type="entry name" value="MFS_1"/>
    <property type="match status" value="1"/>
</dbReference>
<feature type="transmembrane region" description="Helical" evidence="1">
    <location>
        <begin position="300"/>
        <end position="319"/>
    </location>
</feature>
<dbReference type="GO" id="GO:0022857">
    <property type="term" value="F:transmembrane transporter activity"/>
    <property type="evidence" value="ECO:0007669"/>
    <property type="project" value="InterPro"/>
</dbReference>
<keyword evidence="1" id="KW-0472">Membrane</keyword>
<feature type="domain" description="Major facilitator superfamily (MFS) profile" evidence="2">
    <location>
        <begin position="1"/>
        <end position="406"/>
    </location>
</feature>
<dbReference type="InterPro" id="IPR020846">
    <property type="entry name" value="MFS_dom"/>
</dbReference>